<dbReference type="Gene3D" id="1.20.190.20">
    <property type="entry name" value="14-3-3 domain"/>
    <property type="match status" value="1"/>
</dbReference>
<dbReference type="EMBL" id="UZAN01040257">
    <property type="protein sequence ID" value="VDP69008.1"/>
    <property type="molecule type" value="Genomic_DNA"/>
</dbReference>
<evidence type="ECO:0000313" key="4">
    <source>
        <dbReference type="EMBL" id="VDP69008.1"/>
    </source>
</evidence>
<sequence>MISYLESLKNCDAEFTLEEQNLSAAAYKNLIDPLRYSLKVITSEVVKAEEENSPYLEYDKLFENQVKTELRNLVQQAMDHLDDNLTIPHSKVEAEVFCLKLKADYYRYLAELEEGSNRENVAEYSLIAYKQANSIATSSLPPNNPLRLGVALNFATFYHSIAGKTDMAFKIARQAYTDAVAEMDETNEEKNSDSSLIMQVLKINIACWSKELPLGN</sequence>
<evidence type="ECO:0000259" key="3">
    <source>
        <dbReference type="SMART" id="SM00101"/>
    </source>
</evidence>
<dbReference type="Proteomes" id="UP000272942">
    <property type="component" value="Unassembled WGS sequence"/>
</dbReference>
<feature type="domain" description="14-3-3" evidence="3">
    <location>
        <begin position="1"/>
        <end position="211"/>
    </location>
</feature>
<accession>A0A183A8J7</accession>
<dbReference type="PRINTS" id="PR00305">
    <property type="entry name" value="1433ZETA"/>
</dbReference>
<dbReference type="SUPFAM" id="SSF48445">
    <property type="entry name" value="14-3-3 protein"/>
    <property type="match status" value="1"/>
</dbReference>
<dbReference type="InterPro" id="IPR000308">
    <property type="entry name" value="14-3-3"/>
</dbReference>
<organism evidence="6">
    <name type="scientific">Echinostoma caproni</name>
    <dbReference type="NCBI Taxonomy" id="27848"/>
    <lineage>
        <taxon>Eukaryota</taxon>
        <taxon>Metazoa</taxon>
        <taxon>Spiralia</taxon>
        <taxon>Lophotrochozoa</taxon>
        <taxon>Platyhelminthes</taxon>
        <taxon>Trematoda</taxon>
        <taxon>Digenea</taxon>
        <taxon>Plagiorchiida</taxon>
        <taxon>Echinostomata</taxon>
        <taxon>Echinostomatoidea</taxon>
        <taxon>Echinostomatidae</taxon>
        <taxon>Echinostoma</taxon>
    </lineage>
</organism>
<evidence type="ECO:0000256" key="2">
    <source>
        <dbReference type="PIRSR" id="PIRSR000868-1"/>
    </source>
</evidence>
<gene>
    <name evidence="4" type="ORF">ECPE_LOCUS3282</name>
</gene>
<dbReference type="WBParaSite" id="ECPE_0000328501-mRNA-1">
    <property type="protein sequence ID" value="ECPE_0000328501-mRNA-1"/>
    <property type="gene ID" value="ECPE_0000328501"/>
</dbReference>
<keyword evidence="5" id="KW-1185">Reference proteome</keyword>
<proteinExistence type="inferred from homology"/>
<comment type="similarity">
    <text evidence="1">Belongs to the 14-3-3 family.</text>
</comment>
<dbReference type="OrthoDB" id="10260625at2759"/>
<reference evidence="6" key="1">
    <citation type="submission" date="2016-06" db="UniProtKB">
        <authorList>
            <consortium name="WormBaseParasite"/>
        </authorList>
    </citation>
    <scope>IDENTIFICATION</scope>
</reference>
<reference evidence="4 5" key="2">
    <citation type="submission" date="2018-11" db="EMBL/GenBank/DDBJ databases">
        <authorList>
            <consortium name="Pathogen Informatics"/>
        </authorList>
    </citation>
    <scope>NUCLEOTIDE SEQUENCE [LARGE SCALE GENOMIC DNA]</scope>
    <source>
        <strain evidence="4 5">Egypt</strain>
    </source>
</reference>
<evidence type="ECO:0000313" key="6">
    <source>
        <dbReference type="WBParaSite" id="ECPE_0000328501-mRNA-1"/>
    </source>
</evidence>
<dbReference type="PIRSF" id="PIRSF000868">
    <property type="entry name" value="14-3-3"/>
    <property type="match status" value="1"/>
</dbReference>
<dbReference type="InterPro" id="IPR023410">
    <property type="entry name" value="14-3-3_domain"/>
</dbReference>
<dbReference type="PANTHER" id="PTHR18860">
    <property type="entry name" value="14-3-3 PROTEIN"/>
    <property type="match status" value="1"/>
</dbReference>
<dbReference type="AlphaFoldDB" id="A0A183A8J7"/>
<dbReference type="SMART" id="SM00101">
    <property type="entry name" value="14_3_3"/>
    <property type="match status" value="1"/>
</dbReference>
<protein>
    <submittedName>
        <fullName evidence="6">14_3_3 domain-containing protein</fullName>
    </submittedName>
</protein>
<feature type="site" description="Interaction with phosphoserine on interacting protein" evidence="2">
    <location>
        <position position="107"/>
    </location>
</feature>
<evidence type="ECO:0000256" key="1">
    <source>
        <dbReference type="ARBA" id="ARBA00006141"/>
    </source>
</evidence>
<evidence type="ECO:0000313" key="5">
    <source>
        <dbReference type="Proteomes" id="UP000272942"/>
    </source>
</evidence>
<feature type="site" description="Interaction with phosphoserine on interacting protein" evidence="2">
    <location>
        <position position="35"/>
    </location>
</feature>
<dbReference type="InterPro" id="IPR036815">
    <property type="entry name" value="14-3-3_dom_sf"/>
</dbReference>
<name>A0A183A8J7_9TREM</name>
<dbReference type="Pfam" id="PF00244">
    <property type="entry name" value="14-3-3"/>
    <property type="match status" value="1"/>
</dbReference>